<protein>
    <submittedName>
        <fullName evidence="4">Dehydrogenase</fullName>
    </submittedName>
</protein>
<dbReference type="Pfam" id="PF02826">
    <property type="entry name" value="2-Hacid_dh_C"/>
    <property type="match status" value="1"/>
</dbReference>
<dbReference type="InterPro" id="IPR006140">
    <property type="entry name" value="D-isomer_DH_NAD-bd"/>
</dbReference>
<dbReference type="RefSeq" id="WP_147063265.1">
    <property type="nucleotide sequence ID" value="NZ_BAAARO010000021.1"/>
</dbReference>
<evidence type="ECO:0000256" key="2">
    <source>
        <dbReference type="ARBA" id="ARBA00023027"/>
    </source>
</evidence>
<dbReference type="GO" id="GO:0016616">
    <property type="term" value="F:oxidoreductase activity, acting on the CH-OH group of donors, NAD or NADP as acceptor"/>
    <property type="evidence" value="ECO:0007669"/>
    <property type="project" value="UniProtKB-ARBA"/>
</dbReference>
<dbReference type="PANTHER" id="PTHR43333:SF1">
    <property type="entry name" value="D-ISOMER SPECIFIC 2-HYDROXYACID DEHYDROGENASE NAD-BINDING DOMAIN-CONTAINING PROTEIN"/>
    <property type="match status" value="1"/>
</dbReference>
<keyword evidence="5" id="KW-1185">Reference proteome</keyword>
<dbReference type="OrthoDB" id="4324715at2"/>
<dbReference type="EMBL" id="BJYX01000002">
    <property type="protein sequence ID" value="GEO28801.1"/>
    <property type="molecule type" value="Genomic_DNA"/>
</dbReference>
<evidence type="ECO:0000313" key="5">
    <source>
        <dbReference type="Proteomes" id="UP000321534"/>
    </source>
</evidence>
<dbReference type="GO" id="GO:0051287">
    <property type="term" value="F:NAD binding"/>
    <property type="evidence" value="ECO:0007669"/>
    <property type="project" value="InterPro"/>
</dbReference>
<keyword evidence="1" id="KW-0560">Oxidoreductase</keyword>
<dbReference type="CDD" id="cd12166">
    <property type="entry name" value="2-Hacid_dh_7"/>
    <property type="match status" value="1"/>
</dbReference>
<dbReference type="InterPro" id="IPR036291">
    <property type="entry name" value="NAD(P)-bd_dom_sf"/>
</dbReference>
<accession>A0A512CX58</accession>
<dbReference type="PROSITE" id="PS00671">
    <property type="entry name" value="D_2_HYDROXYACID_DH_3"/>
    <property type="match status" value="1"/>
</dbReference>
<evidence type="ECO:0000313" key="4">
    <source>
        <dbReference type="EMBL" id="GEO28801.1"/>
    </source>
</evidence>
<organism evidence="4 5">
    <name type="scientific">Terrabacter aerolatus</name>
    <dbReference type="NCBI Taxonomy" id="422442"/>
    <lineage>
        <taxon>Bacteria</taxon>
        <taxon>Bacillati</taxon>
        <taxon>Actinomycetota</taxon>
        <taxon>Actinomycetes</taxon>
        <taxon>Micrococcales</taxon>
        <taxon>Intrasporangiaceae</taxon>
        <taxon>Terrabacter</taxon>
    </lineage>
</organism>
<reference evidence="4 5" key="1">
    <citation type="submission" date="2019-07" db="EMBL/GenBank/DDBJ databases">
        <title>Whole genome shotgun sequence of Terrabacter aerolatus NBRC 106305.</title>
        <authorList>
            <person name="Hosoyama A."/>
            <person name="Uohara A."/>
            <person name="Ohji S."/>
            <person name="Ichikawa N."/>
        </authorList>
    </citation>
    <scope>NUCLEOTIDE SEQUENCE [LARGE SCALE GENOMIC DNA]</scope>
    <source>
        <strain evidence="4 5">NBRC 106305</strain>
    </source>
</reference>
<dbReference type="SUPFAM" id="SSF51735">
    <property type="entry name" value="NAD(P)-binding Rossmann-fold domains"/>
    <property type="match status" value="1"/>
</dbReference>
<keyword evidence="2" id="KW-0520">NAD</keyword>
<dbReference type="Gene3D" id="3.40.50.720">
    <property type="entry name" value="NAD(P)-binding Rossmann-like Domain"/>
    <property type="match status" value="2"/>
</dbReference>
<evidence type="ECO:0000259" key="3">
    <source>
        <dbReference type="Pfam" id="PF02826"/>
    </source>
</evidence>
<dbReference type="PANTHER" id="PTHR43333">
    <property type="entry name" value="2-HACID_DH_C DOMAIN-CONTAINING PROTEIN"/>
    <property type="match status" value="1"/>
</dbReference>
<dbReference type="AlphaFoldDB" id="A0A512CX58"/>
<proteinExistence type="predicted"/>
<gene>
    <name evidence="4" type="ORF">TAE01_06110</name>
</gene>
<comment type="caution">
    <text evidence="4">The sequence shown here is derived from an EMBL/GenBank/DDBJ whole genome shotgun (WGS) entry which is preliminary data.</text>
</comment>
<name>A0A512CX58_9MICO</name>
<sequence>MAADPLVVSVPDPEYAEALADLDGVDAIVWDMGSPHPRGSEIRLAVLPYMTSLRLADVTPGLDSLEVLQLQSAGYEHFVDGLPDGVTLCNAAGVHDASTAELALTLTLASIREIPGFVASQARSRWEPLRLRSALADRRVLVVGYGQIGRAIARRFAPFEVTVTAVASRARAGDELVPHVHGIDELPELLPQHDVVVVIVPLTGATRGLFDAPMLGRMPDGALLVNVARGAVVETDALVAECAAGRLLAAVDVTDPEPLPRDHPLWTTPGVLITPHVGGATDAMRPRAIALVRRQVQTLLSGRPVDNAVAGPLSAQQP</sequence>
<evidence type="ECO:0000256" key="1">
    <source>
        <dbReference type="ARBA" id="ARBA00023002"/>
    </source>
</evidence>
<feature type="domain" description="D-isomer specific 2-hydroxyacid dehydrogenase NAD-binding" evidence="3">
    <location>
        <begin position="105"/>
        <end position="278"/>
    </location>
</feature>
<dbReference type="InterPro" id="IPR029753">
    <property type="entry name" value="D-isomer_DH_CS"/>
</dbReference>
<dbReference type="Proteomes" id="UP000321534">
    <property type="component" value="Unassembled WGS sequence"/>
</dbReference>